<name>A0A136PW21_9ACTN</name>
<dbReference type="AlphaFoldDB" id="A0A136PW21"/>
<gene>
    <name evidence="2" type="ORF">AWW66_07155</name>
</gene>
<feature type="region of interest" description="Disordered" evidence="1">
    <location>
        <begin position="162"/>
        <end position="188"/>
    </location>
</feature>
<organism evidence="2 3">
    <name type="scientific">Micromonospora rosaria</name>
    <dbReference type="NCBI Taxonomy" id="47874"/>
    <lineage>
        <taxon>Bacteria</taxon>
        <taxon>Bacillati</taxon>
        <taxon>Actinomycetota</taxon>
        <taxon>Actinomycetes</taxon>
        <taxon>Micromonosporales</taxon>
        <taxon>Micromonosporaceae</taxon>
        <taxon>Micromonospora</taxon>
    </lineage>
</organism>
<keyword evidence="3" id="KW-1185">Reference proteome</keyword>
<comment type="caution">
    <text evidence="2">The sequence shown here is derived from an EMBL/GenBank/DDBJ whole genome shotgun (WGS) entry which is preliminary data.</text>
</comment>
<accession>A0A136PW21</accession>
<proteinExistence type="predicted"/>
<evidence type="ECO:0000313" key="2">
    <source>
        <dbReference type="EMBL" id="KXK62689.1"/>
    </source>
</evidence>
<evidence type="ECO:0000256" key="1">
    <source>
        <dbReference type="SAM" id="MobiDB-lite"/>
    </source>
</evidence>
<dbReference type="EMBL" id="LRQV01000015">
    <property type="protein sequence ID" value="KXK62689.1"/>
    <property type="molecule type" value="Genomic_DNA"/>
</dbReference>
<protein>
    <submittedName>
        <fullName evidence="2">Uncharacterized protein</fullName>
    </submittedName>
</protein>
<evidence type="ECO:0000313" key="3">
    <source>
        <dbReference type="Proteomes" id="UP000070620"/>
    </source>
</evidence>
<sequence>MSRQELAEAVNAYAYEHAGRRVTVDARYVGKLERGEHRWPFEPCRTALRKVLGKATNAELGFFVIHGHAKDPDVSPASPETLSGMSVPAPDDTGGAAAAGKVVGDEGGGLVIPGGAATVRVSLTVEAAQVRVVREEGPAGRVAVLAGPVEVLIEPCDSATILTPVPARPGPAADEPGARRPTEGRQQR</sequence>
<feature type="compositionally biased region" description="Basic and acidic residues" evidence="1">
    <location>
        <begin position="176"/>
        <end position="188"/>
    </location>
</feature>
<reference evidence="2 3" key="1">
    <citation type="submission" date="2016-01" db="EMBL/GenBank/DDBJ databases">
        <title>Whole genome sequence and analysis of Micromonospora rosaria DSM 803, which can produce antibacterial substance rosamicin.</title>
        <authorList>
            <person name="Yang H."/>
            <person name="He X."/>
            <person name="Zhu D."/>
        </authorList>
    </citation>
    <scope>NUCLEOTIDE SEQUENCE [LARGE SCALE GENOMIC DNA]</scope>
    <source>
        <strain evidence="2 3">DSM 803</strain>
    </source>
</reference>
<dbReference type="Proteomes" id="UP000070620">
    <property type="component" value="Unassembled WGS sequence"/>
</dbReference>